<dbReference type="InterPro" id="IPR024311">
    <property type="entry name" value="Lipocalin-like"/>
</dbReference>
<evidence type="ECO:0000256" key="1">
    <source>
        <dbReference type="SAM" id="SignalP"/>
    </source>
</evidence>
<dbReference type="OrthoDB" id="1379779at2"/>
<dbReference type="AlphaFoldDB" id="A0A1I4YB00"/>
<keyword evidence="4" id="KW-1185">Reference proteome</keyword>
<feature type="signal peptide" evidence="1">
    <location>
        <begin position="1"/>
        <end position="22"/>
    </location>
</feature>
<name>A0A1I4YB00_9FLAO</name>
<feature type="chain" id="PRO_5011441934" evidence="1">
    <location>
        <begin position="23"/>
        <end position="161"/>
    </location>
</feature>
<proteinExistence type="predicted"/>
<gene>
    <name evidence="3" type="ORF">SAMN05421741_10476</name>
</gene>
<evidence type="ECO:0000313" key="3">
    <source>
        <dbReference type="EMBL" id="SFN34739.1"/>
    </source>
</evidence>
<organism evidence="3 4">
    <name type="scientific">Paenimyroides ummariense</name>
    <dbReference type="NCBI Taxonomy" id="913024"/>
    <lineage>
        <taxon>Bacteria</taxon>
        <taxon>Pseudomonadati</taxon>
        <taxon>Bacteroidota</taxon>
        <taxon>Flavobacteriia</taxon>
        <taxon>Flavobacteriales</taxon>
        <taxon>Flavobacteriaceae</taxon>
        <taxon>Paenimyroides</taxon>
    </lineage>
</organism>
<keyword evidence="1" id="KW-0732">Signal</keyword>
<reference evidence="4" key="1">
    <citation type="submission" date="2016-10" db="EMBL/GenBank/DDBJ databases">
        <authorList>
            <person name="Varghese N."/>
            <person name="Submissions S."/>
        </authorList>
    </citation>
    <scope>NUCLEOTIDE SEQUENCE [LARGE SCALE GENOMIC DNA]</scope>
    <source>
        <strain evidence="4">DS-12</strain>
    </source>
</reference>
<dbReference type="EMBL" id="FOVI01000004">
    <property type="protein sequence ID" value="SFN34739.1"/>
    <property type="molecule type" value="Genomic_DNA"/>
</dbReference>
<feature type="domain" description="Lipocalin-like" evidence="2">
    <location>
        <begin position="40"/>
        <end position="136"/>
    </location>
</feature>
<evidence type="ECO:0000313" key="4">
    <source>
        <dbReference type="Proteomes" id="UP000199036"/>
    </source>
</evidence>
<dbReference type="PROSITE" id="PS51257">
    <property type="entry name" value="PROKAR_LIPOPROTEIN"/>
    <property type="match status" value="1"/>
</dbReference>
<protein>
    <submittedName>
        <fullName evidence="3">Lipocalin-like domain-containing protein</fullName>
    </submittedName>
</protein>
<dbReference type="Pfam" id="PF13648">
    <property type="entry name" value="Lipocalin_4"/>
    <property type="match status" value="1"/>
</dbReference>
<dbReference type="RefSeq" id="WP_091519716.1">
    <property type="nucleotide sequence ID" value="NZ_FOVI01000004.1"/>
</dbReference>
<dbReference type="STRING" id="913024.SAMN05421741_10476"/>
<accession>A0A1I4YB00</accession>
<sequence>MKRISTFLFASTLAIASLSSCSSDDNSSAPQPQPQPTNLLLGKWEMRKMDMKMEMGGNVLIDEQDVDTKTAGIKIEYDFKADNTVEYYMYTPATQQQAEQEQSGTATYTRNGDEITMTISTPTTYTIKVLNSTELHLNMYQEEEVNGSQTKIDITQKFTKM</sequence>
<evidence type="ECO:0000259" key="2">
    <source>
        <dbReference type="Pfam" id="PF13648"/>
    </source>
</evidence>
<dbReference type="Proteomes" id="UP000199036">
    <property type="component" value="Unassembled WGS sequence"/>
</dbReference>